<evidence type="ECO:0000256" key="1">
    <source>
        <dbReference type="ARBA" id="ARBA00001970"/>
    </source>
</evidence>
<feature type="transmembrane region" description="Helical" evidence="12">
    <location>
        <begin position="321"/>
        <end position="342"/>
    </location>
</feature>
<comment type="subcellular location">
    <subcellularLocation>
        <location evidence="2">Membrane</location>
        <topology evidence="2">Multi-pass membrane protein</topology>
    </subcellularLocation>
</comment>
<evidence type="ECO:0000256" key="9">
    <source>
        <dbReference type="ARBA" id="ARBA00023136"/>
    </source>
</evidence>
<dbReference type="GO" id="GO:0016020">
    <property type="term" value="C:membrane"/>
    <property type="evidence" value="ECO:0007669"/>
    <property type="project" value="UniProtKB-SubCell"/>
</dbReference>
<evidence type="ECO:0000256" key="8">
    <source>
        <dbReference type="ARBA" id="ARBA00023133"/>
    </source>
</evidence>
<evidence type="ECO:0000256" key="10">
    <source>
        <dbReference type="ARBA" id="ARBA00044501"/>
    </source>
</evidence>
<keyword evidence="5 12" id="KW-1133">Transmembrane helix</keyword>
<feature type="transmembrane region" description="Helical" evidence="12">
    <location>
        <begin position="293"/>
        <end position="315"/>
    </location>
</feature>
<protein>
    <submittedName>
        <fullName evidence="13">Heme A synthase</fullName>
    </submittedName>
</protein>
<feature type="transmembrane region" description="Helical" evidence="12">
    <location>
        <begin position="12"/>
        <end position="33"/>
    </location>
</feature>
<keyword evidence="3 12" id="KW-0812">Transmembrane</keyword>
<keyword evidence="7" id="KW-0408">Iron</keyword>
<keyword evidence="14" id="KW-1185">Reference proteome</keyword>
<dbReference type="EMBL" id="JAALLS010000012">
    <property type="protein sequence ID" value="NGP88763.1"/>
    <property type="molecule type" value="Genomic_DNA"/>
</dbReference>
<feature type="transmembrane region" description="Helical" evidence="12">
    <location>
        <begin position="161"/>
        <end position="180"/>
    </location>
</feature>
<dbReference type="RefSeq" id="WP_165268826.1">
    <property type="nucleotide sequence ID" value="NZ_JAALLS010000012.1"/>
</dbReference>
<dbReference type="InterPro" id="IPR023754">
    <property type="entry name" value="HemeA_Synthase_type2"/>
</dbReference>
<evidence type="ECO:0000313" key="14">
    <source>
        <dbReference type="Proteomes" id="UP000479132"/>
    </source>
</evidence>
<evidence type="ECO:0000256" key="7">
    <source>
        <dbReference type="ARBA" id="ARBA00023004"/>
    </source>
</evidence>
<feature type="transmembrane region" description="Helical" evidence="12">
    <location>
        <begin position="128"/>
        <end position="146"/>
    </location>
</feature>
<evidence type="ECO:0000256" key="11">
    <source>
        <dbReference type="ARBA" id="ARBA00048044"/>
    </source>
</evidence>
<evidence type="ECO:0000256" key="5">
    <source>
        <dbReference type="ARBA" id="ARBA00022989"/>
    </source>
</evidence>
<evidence type="ECO:0000313" key="13">
    <source>
        <dbReference type="EMBL" id="NGP88763.1"/>
    </source>
</evidence>
<dbReference type="PANTHER" id="PTHR23289:SF2">
    <property type="entry name" value="CYTOCHROME C OXIDASE ASSEMBLY PROTEIN COX15 HOMOLOG"/>
    <property type="match status" value="1"/>
</dbReference>
<evidence type="ECO:0000256" key="3">
    <source>
        <dbReference type="ARBA" id="ARBA00022692"/>
    </source>
</evidence>
<sequence>MAETRTHKSKKYIEWWFWSGAGLVTLMLIVGGITRLTGSGLSMTDWNVIMGVLPPFSETAWQEVFSRYKQFPEYQQLNIGMTLGEFKSIFFWEYSHRLLGRIVGLAFMVPFLWFLVRGYLTSRLIKRSLFLFVLGAAQGVMGWIMVKSGLVDVPRVSHYRLMMHLILAFGLVGFCTWFALDMRKDITINIKKVDHYLSPLVFFVGIILGLQIVWGALVAGLDAGLIYNTFPLMNGSWLPQNFTTLQPMLLNFVENPGTVQWIHRLLAIILVVTAAITWFKAKKVADEVLYHRAQVLVGLVVAQFILGVVTLLWNVPIEAGVIHQLAAMLVWISWITVMYRAWGLKREFKERLL</sequence>
<dbReference type="GO" id="GO:0046872">
    <property type="term" value="F:metal ion binding"/>
    <property type="evidence" value="ECO:0007669"/>
    <property type="project" value="UniProtKB-KW"/>
</dbReference>
<comment type="cofactor">
    <cofactor evidence="1">
        <name>heme b</name>
        <dbReference type="ChEBI" id="CHEBI:60344"/>
    </cofactor>
</comment>
<feature type="transmembrane region" description="Helical" evidence="12">
    <location>
        <begin position="98"/>
        <end position="116"/>
    </location>
</feature>
<evidence type="ECO:0000256" key="6">
    <source>
        <dbReference type="ARBA" id="ARBA00023002"/>
    </source>
</evidence>
<comment type="catalytic activity">
    <reaction evidence="11">
        <text>Fe(II)-heme o + 2 A + H2O = Fe(II)-heme a + 2 AH2</text>
        <dbReference type="Rhea" id="RHEA:63388"/>
        <dbReference type="ChEBI" id="CHEBI:13193"/>
        <dbReference type="ChEBI" id="CHEBI:15377"/>
        <dbReference type="ChEBI" id="CHEBI:17499"/>
        <dbReference type="ChEBI" id="CHEBI:60530"/>
        <dbReference type="ChEBI" id="CHEBI:61715"/>
        <dbReference type="EC" id="1.17.99.9"/>
    </reaction>
    <physiologicalReaction direction="left-to-right" evidence="11">
        <dbReference type="Rhea" id="RHEA:63389"/>
    </physiologicalReaction>
</comment>
<dbReference type="InterPro" id="IPR003780">
    <property type="entry name" value="COX15/CtaA_fam"/>
</dbReference>
<comment type="pathway">
    <text evidence="10">Porphyrin-containing compound metabolism; heme A biosynthesis; heme A from heme O: step 1/1.</text>
</comment>
<dbReference type="GO" id="GO:0006784">
    <property type="term" value="P:heme A biosynthetic process"/>
    <property type="evidence" value="ECO:0007669"/>
    <property type="project" value="InterPro"/>
</dbReference>
<organism evidence="13 14">
    <name type="scientific">Fodinibius halophilus</name>
    <dbReference type="NCBI Taxonomy" id="1736908"/>
    <lineage>
        <taxon>Bacteria</taxon>
        <taxon>Pseudomonadati</taxon>
        <taxon>Balneolota</taxon>
        <taxon>Balneolia</taxon>
        <taxon>Balneolales</taxon>
        <taxon>Balneolaceae</taxon>
        <taxon>Fodinibius</taxon>
    </lineage>
</organism>
<dbReference type="GO" id="GO:0120547">
    <property type="term" value="F:heme A synthase activity"/>
    <property type="evidence" value="ECO:0007669"/>
    <property type="project" value="UniProtKB-EC"/>
</dbReference>
<dbReference type="HAMAP" id="MF_01665">
    <property type="entry name" value="HemeA_synth_type2"/>
    <property type="match status" value="1"/>
</dbReference>
<comment type="caution">
    <text evidence="13">The sequence shown here is derived from an EMBL/GenBank/DDBJ whole genome shotgun (WGS) entry which is preliminary data.</text>
</comment>
<evidence type="ECO:0000256" key="2">
    <source>
        <dbReference type="ARBA" id="ARBA00004141"/>
    </source>
</evidence>
<feature type="transmembrane region" description="Helical" evidence="12">
    <location>
        <begin position="200"/>
        <end position="227"/>
    </location>
</feature>
<proteinExistence type="inferred from homology"/>
<reference evidence="13 14" key="1">
    <citation type="submission" date="2020-02" db="EMBL/GenBank/DDBJ databases">
        <title>Aliifodinibius halophilus 2W32, complete genome.</title>
        <authorList>
            <person name="Li Y."/>
            <person name="Wu S."/>
        </authorList>
    </citation>
    <scope>NUCLEOTIDE SEQUENCE [LARGE SCALE GENOMIC DNA]</scope>
    <source>
        <strain evidence="13 14">2W32</strain>
    </source>
</reference>
<gene>
    <name evidence="13" type="ORF">G3569_10375</name>
</gene>
<accession>A0A6M1T7Z3</accession>
<keyword evidence="8" id="KW-0350">Heme biosynthesis</keyword>
<dbReference type="PANTHER" id="PTHR23289">
    <property type="entry name" value="CYTOCHROME C OXIDASE ASSEMBLY PROTEIN COX15"/>
    <property type="match status" value="1"/>
</dbReference>
<feature type="transmembrane region" description="Helical" evidence="12">
    <location>
        <begin position="261"/>
        <end position="281"/>
    </location>
</feature>
<evidence type="ECO:0000256" key="4">
    <source>
        <dbReference type="ARBA" id="ARBA00022723"/>
    </source>
</evidence>
<keyword evidence="9 12" id="KW-0472">Membrane</keyword>
<name>A0A6M1T7Z3_9BACT</name>
<dbReference type="Pfam" id="PF02628">
    <property type="entry name" value="COX15-CtaA"/>
    <property type="match status" value="1"/>
</dbReference>
<keyword evidence="4" id="KW-0479">Metal-binding</keyword>
<dbReference type="Proteomes" id="UP000479132">
    <property type="component" value="Unassembled WGS sequence"/>
</dbReference>
<keyword evidence="6" id="KW-0560">Oxidoreductase</keyword>
<dbReference type="AlphaFoldDB" id="A0A6M1T7Z3"/>
<dbReference type="GO" id="GO:0016653">
    <property type="term" value="F:oxidoreductase activity, acting on NAD(P)H, heme protein as acceptor"/>
    <property type="evidence" value="ECO:0007669"/>
    <property type="project" value="TreeGrafter"/>
</dbReference>
<evidence type="ECO:0000256" key="12">
    <source>
        <dbReference type="SAM" id="Phobius"/>
    </source>
</evidence>